<dbReference type="Proteomes" id="UP000597341">
    <property type="component" value="Unassembled WGS sequence"/>
</dbReference>
<dbReference type="EMBL" id="BNAD01000001">
    <property type="protein sequence ID" value="GHE15841.1"/>
    <property type="molecule type" value="Genomic_DNA"/>
</dbReference>
<protein>
    <recommendedName>
        <fullName evidence="3">DUF222 domain-containing protein</fullName>
    </recommendedName>
</protein>
<comment type="caution">
    <text evidence="1">The sequence shown here is derived from an EMBL/GenBank/DDBJ whole genome shotgun (WGS) entry which is preliminary data.</text>
</comment>
<reference evidence="2" key="1">
    <citation type="journal article" date="2019" name="Int. J. Syst. Evol. Microbiol.">
        <title>The Global Catalogue of Microorganisms (GCM) 10K type strain sequencing project: providing services to taxonomists for standard genome sequencing and annotation.</title>
        <authorList>
            <consortium name="The Broad Institute Genomics Platform"/>
            <consortium name="The Broad Institute Genome Sequencing Center for Infectious Disease"/>
            <person name="Wu L."/>
            <person name="Ma J."/>
        </authorList>
    </citation>
    <scope>NUCLEOTIDE SEQUENCE [LARGE SCALE GENOMIC DNA]</scope>
    <source>
        <strain evidence="2">CGMCC 1.12791</strain>
    </source>
</reference>
<name>A0ABQ3HEH3_9ACTN</name>
<keyword evidence="2" id="KW-1185">Reference proteome</keyword>
<evidence type="ECO:0008006" key="3">
    <source>
        <dbReference type="Google" id="ProtNLM"/>
    </source>
</evidence>
<sequence>MSVADRLGLQDLEGALMGEARAAWRRWVSERLVDGVVDDLVDLPAWALASPNEAKPVLGVLASMTESEPVAITALVWTLLPGAEKVARRLRALSDDIDGLVASQLWIEASAAYRLTTPNIAGGIVGQTQREVLANLGAGDLAVRRDRAMAQATGGPDLLDELAWIEPEDDPGPILAEVFHVGQQEAAINGLDYWLLWALAAEADRQNVHAHRGRMGLTSPGVVEAVASEANLAPRSLRKRAARALDRLIEYVDARDDPQRYAEWKAQHRQRELTIWDEMEFTLVEAEQERFRLDHPGMTTKQLRVAFNVVLGTRRRSYTPQDWREILEFDAG</sequence>
<evidence type="ECO:0000313" key="1">
    <source>
        <dbReference type="EMBL" id="GHE15841.1"/>
    </source>
</evidence>
<evidence type="ECO:0000313" key="2">
    <source>
        <dbReference type="Proteomes" id="UP000597341"/>
    </source>
</evidence>
<accession>A0ABQ3HEH3</accession>
<gene>
    <name evidence="1" type="ORF">GCM10011376_05960</name>
</gene>
<organism evidence="1 2">
    <name type="scientific">Nocardioides flavus</name>
    <name type="common">ex Wang et al. 2016</name>
    <dbReference type="NCBI Taxonomy" id="2058780"/>
    <lineage>
        <taxon>Bacteria</taxon>
        <taxon>Bacillati</taxon>
        <taxon>Actinomycetota</taxon>
        <taxon>Actinomycetes</taxon>
        <taxon>Propionibacteriales</taxon>
        <taxon>Nocardioidaceae</taxon>
        <taxon>Nocardioides</taxon>
    </lineage>
</organism>
<proteinExistence type="predicted"/>